<evidence type="ECO:0000256" key="5">
    <source>
        <dbReference type="ARBA" id="ARBA00022801"/>
    </source>
</evidence>
<dbReference type="Pfam" id="PF06964">
    <property type="entry name" value="Alpha-L-AF_C"/>
    <property type="match status" value="1"/>
</dbReference>
<dbReference type="FunFam" id="2.60.40.1180:FF:000011">
    <property type="entry name" value="Alpha-L-arabinofuranosidase 1"/>
    <property type="match status" value="1"/>
</dbReference>
<feature type="domain" description="Alpha-L-arabinofuranosidase C-terminal" evidence="7">
    <location>
        <begin position="395"/>
        <end position="563"/>
    </location>
</feature>
<dbReference type="SUPFAM" id="SSF51011">
    <property type="entry name" value="Glycosyl hydrolase domain"/>
    <property type="match status" value="1"/>
</dbReference>
<evidence type="ECO:0000256" key="6">
    <source>
        <dbReference type="SAM" id="Phobius"/>
    </source>
</evidence>
<dbReference type="SUPFAM" id="SSF51445">
    <property type="entry name" value="(Trans)glycosidases"/>
    <property type="match status" value="1"/>
</dbReference>
<evidence type="ECO:0000256" key="2">
    <source>
        <dbReference type="ARBA" id="ARBA00007186"/>
    </source>
</evidence>
<dbReference type="PANTHER" id="PTHR31776:SF18">
    <property type="entry name" value="NON-REDUCING END ALPHA-L-ARABINOFURANOSIDASE"/>
    <property type="match status" value="1"/>
</dbReference>
<evidence type="ECO:0000259" key="7">
    <source>
        <dbReference type="SMART" id="SM00813"/>
    </source>
</evidence>
<comment type="catalytic activity">
    <reaction evidence="1">
        <text>Hydrolysis of terminal non-reducing alpha-L-arabinofuranoside residues in alpha-L-arabinosides.</text>
        <dbReference type="EC" id="3.2.1.55"/>
    </reaction>
</comment>
<dbReference type="Pfam" id="PF22848">
    <property type="entry name" value="ASD1_dom"/>
    <property type="match status" value="2"/>
</dbReference>
<comment type="similarity">
    <text evidence="2">Belongs to the glycosyl hydrolase 51 family.</text>
</comment>
<sequence>MAFYSLKVACNILLYFFIVYLLAFHSCAYGTQMSILLVNATSNSTVRRIPDNFFGVFLEEINHGVSGGLWAELVNNILSFSSTCFEAGHAKSSIYPWSIIGDNSSISVSTDLTSCFEKNKVALQMQVLCGDTKPCPSSGVGISNPGFWGMNIEKGKKYKIIYYVKAMSMTDLETSFTGAGDVKLALFNVNVSNTTNWTRIEKILEANATYHNASLQITTTTKGVYWLDQVSAMPVDTHKGNGFRNDLFQMVAELKPKFLRFPGGTFVEGISLKNAVRWKNTVGPWEERPGHLNDVWKYWTDDGFGYFEGLQLAEDLNALPVWVFNADGIEFARGSASSKWGSIRAAMGHPKPFNLRYVAIGNEDCGKSNYRGMSFFIFYIYYFFKSSTMSMAFISEYAVWKKDAALGSLVAAVAEAAFLIGLEKNRWIPDAIVFNSYQYYGTPSYWVQKFFTVSSGTIFLPSTLKTDSPDSIIASAINLKGSKDNENYIRLKVVNIGSTHESLQISISRLKSSVKQHGSTKTVLTSSNLMDENSFLEPNKVVPHQSSFEDAAADMNILLPPYSVTSLDLLI</sequence>
<dbReference type="InterPro" id="IPR017853">
    <property type="entry name" value="GH"/>
</dbReference>
<proteinExistence type="inferred from homology"/>
<name>A0A6A4NIQ4_LUPAL</name>
<dbReference type="GO" id="GO:0046556">
    <property type="term" value="F:alpha-L-arabinofuranosidase activity"/>
    <property type="evidence" value="ECO:0007669"/>
    <property type="project" value="UniProtKB-EC"/>
</dbReference>
<dbReference type="Gene3D" id="2.60.40.1180">
    <property type="entry name" value="Golgi alpha-mannosidase II"/>
    <property type="match status" value="1"/>
</dbReference>
<organism evidence="8 9">
    <name type="scientific">Lupinus albus</name>
    <name type="common">White lupine</name>
    <name type="synonym">Lupinus termis</name>
    <dbReference type="NCBI Taxonomy" id="3870"/>
    <lineage>
        <taxon>Eukaryota</taxon>
        <taxon>Viridiplantae</taxon>
        <taxon>Streptophyta</taxon>
        <taxon>Embryophyta</taxon>
        <taxon>Tracheophyta</taxon>
        <taxon>Spermatophyta</taxon>
        <taxon>Magnoliopsida</taxon>
        <taxon>eudicotyledons</taxon>
        <taxon>Gunneridae</taxon>
        <taxon>Pentapetalae</taxon>
        <taxon>rosids</taxon>
        <taxon>fabids</taxon>
        <taxon>Fabales</taxon>
        <taxon>Fabaceae</taxon>
        <taxon>Papilionoideae</taxon>
        <taxon>50 kb inversion clade</taxon>
        <taxon>genistoids sensu lato</taxon>
        <taxon>core genistoids</taxon>
        <taxon>Genisteae</taxon>
        <taxon>Lupinus</taxon>
    </lineage>
</organism>
<dbReference type="AlphaFoldDB" id="A0A6A4NIQ4"/>
<dbReference type="Proteomes" id="UP000447434">
    <property type="component" value="Chromosome 22"/>
</dbReference>
<dbReference type="GO" id="GO:0046373">
    <property type="term" value="P:L-arabinose metabolic process"/>
    <property type="evidence" value="ECO:0007669"/>
    <property type="project" value="InterPro"/>
</dbReference>
<keyword evidence="8" id="KW-0326">Glycosidase</keyword>
<feature type="transmembrane region" description="Helical" evidence="6">
    <location>
        <begin position="12"/>
        <end position="38"/>
    </location>
</feature>
<evidence type="ECO:0000256" key="4">
    <source>
        <dbReference type="ARBA" id="ARBA00022729"/>
    </source>
</evidence>
<comment type="caution">
    <text evidence="8">The sequence shown here is derived from an EMBL/GenBank/DDBJ whole genome shotgun (WGS) entry which is preliminary data.</text>
</comment>
<dbReference type="OrthoDB" id="406864at2759"/>
<keyword evidence="6" id="KW-0472">Membrane</keyword>
<evidence type="ECO:0000256" key="1">
    <source>
        <dbReference type="ARBA" id="ARBA00001462"/>
    </source>
</evidence>
<gene>
    <name evidence="8" type="ORF">Lalb_Chr22g0358251</name>
</gene>
<keyword evidence="5" id="KW-0378">Hydrolase</keyword>
<evidence type="ECO:0000313" key="8">
    <source>
        <dbReference type="EMBL" id="KAE9588711.1"/>
    </source>
</evidence>
<dbReference type="InterPro" id="IPR010720">
    <property type="entry name" value="Alpha-L-AF_C"/>
</dbReference>
<dbReference type="Gene3D" id="2.60.120.260">
    <property type="entry name" value="Galactose-binding domain-like"/>
    <property type="match status" value="1"/>
</dbReference>
<dbReference type="InterPro" id="IPR013780">
    <property type="entry name" value="Glyco_hydro_b"/>
</dbReference>
<keyword evidence="4" id="KW-0732">Signal</keyword>
<dbReference type="Gene3D" id="3.20.20.80">
    <property type="entry name" value="Glycosidases"/>
    <property type="match status" value="1"/>
</dbReference>
<evidence type="ECO:0000256" key="3">
    <source>
        <dbReference type="ARBA" id="ARBA00012670"/>
    </source>
</evidence>
<evidence type="ECO:0000313" key="9">
    <source>
        <dbReference type="Proteomes" id="UP000447434"/>
    </source>
</evidence>
<keyword evidence="6" id="KW-0812">Transmembrane</keyword>
<protein>
    <recommendedName>
        <fullName evidence="3">non-reducing end alpha-L-arabinofuranosidase</fullName>
        <ecNumber evidence="3">3.2.1.55</ecNumber>
    </recommendedName>
</protein>
<keyword evidence="9" id="KW-1185">Reference proteome</keyword>
<dbReference type="PANTHER" id="PTHR31776">
    <property type="entry name" value="ALPHA-L-ARABINOFURANOSIDASE 1"/>
    <property type="match status" value="1"/>
</dbReference>
<accession>A0A6A4NIQ4</accession>
<dbReference type="InterPro" id="IPR055235">
    <property type="entry name" value="ASD1_cat"/>
</dbReference>
<dbReference type="InterPro" id="IPR051563">
    <property type="entry name" value="Glycosyl_Hydrolase_51"/>
</dbReference>
<keyword evidence="6" id="KW-1133">Transmembrane helix</keyword>
<dbReference type="EC" id="3.2.1.55" evidence="3"/>
<reference evidence="9" key="1">
    <citation type="journal article" date="2020" name="Nat. Commun.">
        <title>Genome sequence of the cluster root forming white lupin.</title>
        <authorList>
            <person name="Hufnagel B."/>
            <person name="Marques A."/>
            <person name="Soriano A."/>
            <person name="Marques L."/>
            <person name="Divol F."/>
            <person name="Doumas P."/>
            <person name="Sallet E."/>
            <person name="Mancinotti D."/>
            <person name="Carrere S."/>
            <person name="Marande W."/>
            <person name="Arribat S."/>
            <person name="Keller J."/>
            <person name="Huneau C."/>
            <person name="Blein T."/>
            <person name="Aime D."/>
            <person name="Laguerre M."/>
            <person name="Taylor J."/>
            <person name="Schubert V."/>
            <person name="Nelson M."/>
            <person name="Geu-Flores F."/>
            <person name="Crespi M."/>
            <person name="Gallardo-Guerrero K."/>
            <person name="Delaux P.-M."/>
            <person name="Salse J."/>
            <person name="Berges H."/>
            <person name="Guyot R."/>
            <person name="Gouzy J."/>
            <person name="Peret B."/>
        </authorList>
    </citation>
    <scope>NUCLEOTIDE SEQUENCE [LARGE SCALE GENOMIC DNA]</scope>
    <source>
        <strain evidence="9">cv. Amiga</strain>
    </source>
</reference>
<dbReference type="EMBL" id="WOCE01000022">
    <property type="protein sequence ID" value="KAE9588711.1"/>
    <property type="molecule type" value="Genomic_DNA"/>
</dbReference>
<dbReference type="SMART" id="SM00813">
    <property type="entry name" value="Alpha-L-AF_C"/>
    <property type="match status" value="1"/>
</dbReference>